<feature type="DNA-binding region" description="H-T-H motif" evidence="2">
    <location>
        <begin position="38"/>
        <end position="57"/>
    </location>
</feature>
<reference evidence="4" key="1">
    <citation type="submission" date="2020-10" db="EMBL/GenBank/DDBJ databases">
        <title>Sequencing the genomes of 1000 actinobacteria strains.</title>
        <authorList>
            <person name="Klenk H.-P."/>
        </authorList>
    </citation>
    <scope>NUCLEOTIDE SEQUENCE</scope>
    <source>
        <strain evidence="4">DSM 45354</strain>
    </source>
</reference>
<keyword evidence="1 2" id="KW-0238">DNA-binding</keyword>
<comment type="caution">
    <text evidence="4">The sequence shown here is derived from an EMBL/GenBank/DDBJ whole genome shotgun (WGS) entry which is preliminary data.</text>
</comment>
<accession>A0A927MZ13</accession>
<keyword evidence="5" id="KW-1185">Reference proteome</keyword>
<dbReference type="PANTHER" id="PTHR30055">
    <property type="entry name" value="HTH-TYPE TRANSCRIPTIONAL REGULATOR RUTR"/>
    <property type="match status" value="1"/>
</dbReference>
<dbReference type="InterPro" id="IPR041483">
    <property type="entry name" value="TetR_C_34"/>
</dbReference>
<dbReference type="Gene3D" id="1.10.357.10">
    <property type="entry name" value="Tetracycline Repressor, domain 2"/>
    <property type="match status" value="1"/>
</dbReference>
<dbReference type="AlphaFoldDB" id="A0A927MZ13"/>
<dbReference type="PRINTS" id="PR00455">
    <property type="entry name" value="HTHTETR"/>
</dbReference>
<dbReference type="Pfam" id="PF00440">
    <property type="entry name" value="TetR_N"/>
    <property type="match status" value="1"/>
</dbReference>
<dbReference type="Pfam" id="PF17929">
    <property type="entry name" value="TetR_C_34"/>
    <property type="match status" value="1"/>
</dbReference>
<gene>
    <name evidence="4" type="ORF">HEB94_002755</name>
</gene>
<dbReference type="GO" id="GO:0003700">
    <property type="term" value="F:DNA-binding transcription factor activity"/>
    <property type="evidence" value="ECO:0007669"/>
    <property type="project" value="TreeGrafter"/>
</dbReference>
<dbReference type="InterPro" id="IPR001647">
    <property type="entry name" value="HTH_TetR"/>
</dbReference>
<evidence type="ECO:0000259" key="3">
    <source>
        <dbReference type="PROSITE" id="PS50977"/>
    </source>
</evidence>
<proteinExistence type="predicted"/>
<organism evidence="4 5">
    <name type="scientific">Actinopolymorpha pittospori</name>
    <dbReference type="NCBI Taxonomy" id="648752"/>
    <lineage>
        <taxon>Bacteria</taxon>
        <taxon>Bacillati</taxon>
        <taxon>Actinomycetota</taxon>
        <taxon>Actinomycetes</taxon>
        <taxon>Propionibacteriales</taxon>
        <taxon>Actinopolymorphaceae</taxon>
        <taxon>Actinopolymorpha</taxon>
    </lineage>
</organism>
<dbReference type="InterPro" id="IPR009057">
    <property type="entry name" value="Homeodomain-like_sf"/>
</dbReference>
<evidence type="ECO:0000313" key="4">
    <source>
        <dbReference type="EMBL" id="MBE1605907.1"/>
    </source>
</evidence>
<dbReference type="Proteomes" id="UP000638648">
    <property type="component" value="Unassembled WGS sequence"/>
</dbReference>
<dbReference type="InterPro" id="IPR050109">
    <property type="entry name" value="HTH-type_TetR-like_transc_reg"/>
</dbReference>
<dbReference type="RefSeq" id="WP_192750123.1">
    <property type="nucleotide sequence ID" value="NZ_BAABJL010000223.1"/>
</dbReference>
<dbReference type="PROSITE" id="PS50977">
    <property type="entry name" value="HTH_TETR_2"/>
    <property type="match status" value="1"/>
</dbReference>
<name>A0A927MZ13_9ACTN</name>
<feature type="domain" description="HTH tetR-type" evidence="3">
    <location>
        <begin position="15"/>
        <end position="75"/>
    </location>
</feature>
<sequence>MSQPKQRARSSQDKELRKTALLDAARELAIEQGAREVTLTAVTARVGLHASALRRYFESREELLLELAEHGWDEWRNSLVNGLGDSRGLTAGEVATIVSDSLERLPLFCDLLTHVALSLEGAVRLERARRYKTAASVAYDAMTQALVDADAGLDHQGARTLLSAAMSCAAYLYQLSRPTATLRQLYAEEPRWAHDALRFHEQLTTLLTAVALGARQNASNA</sequence>
<protein>
    <submittedName>
        <fullName evidence="4">AcrR family transcriptional regulator</fullName>
    </submittedName>
</protein>
<dbReference type="SUPFAM" id="SSF46689">
    <property type="entry name" value="Homeodomain-like"/>
    <property type="match status" value="1"/>
</dbReference>
<dbReference type="PANTHER" id="PTHR30055:SF178">
    <property type="entry name" value="POSSIBLE TRANSCRIPTIONAL REGULATORY PROTEIN"/>
    <property type="match status" value="1"/>
</dbReference>
<evidence type="ECO:0000256" key="2">
    <source>
        <dbReference type="PROSITE-ProRule" id="PRU00335"/>
    </source>
</evidence>
<dbReference type="EMBL" id="JADBEM010000001">
    <property type="protein sequence ID" value="MBE1605907.1"/>
    <property type="molecule type" value="Genomic_DNA"/>
</dbReference>
<evidence type="ECO:0000256" key="1">
    <source>
        <dbReference type="ARBA" id="ARBA00023125"/>
    </source>
</evidence>
<dbReference type="GO" id="GO:0000976">
    <property type="term" value="F:transcription cis-regulatory region binding"/>
    <property type="evidence" value="ECO:0007669"/>
    <property type="project" value="TreeGrafter"/>
</dbReference>
<evidence type="ECO:0000313" key="5">
    <source>
        <dbReference type="Proteomes" id="UP000638648"/>
    </source>
</evidence>